<evidence type="ECO:0000256" key="2">
    <source>
        <dbReference type="ARBA" id="ARBA00022722"/>
    </source>
</evidence>
<protein>
    <recommendedName>
        <fullName evidence="9">3'-5' exonuclease</fullName>
    </recommendedName>
    <alternativeName>
        <fullName evidence="10">Werner Syndrome-like exonuclease</fullName>
    </alternativeName>
</protein>
<dbReference type="SUPFAM" id="SSF53098">
    <property type="entry name" value="Ribonuclease H-like"/>
    <property type="match status" value="1"/>
</dbReference>
<dbReference type="EnsemblMetazoa" id="AALFPA23_005896.R7588">
    <property type="protein sequence ID" value="AALFPA23_005896.P7588"/>
    <property type="gene ID" value="AALFPA23_005896"/>
</dbReference>
<reference evidence="13" key="2">
    <citation type="submission" date="2025-05" db="UniProtKB">
        <authorList>
            <consortium name="EnsemblMetazoa"/>
        </authorList>
    </citation>
    <scope>IDENTIFICATION</scope>
    <source>
        <strain evidence="13">Foshan</strain>
    </source>
</reference>
<evidence type="ECO:0000256" key="9">
    <source>
        <dbReference type="ARBA" id="ARBA00040531"/>
    </source>
</evidence>
<dbReference type="InterPro" id="IPR002562">
    <property type="entry name" value="3'-5'_exonuclease_dom"/>
</dbReference>
<proteinExistence type="inferred from homology"/>
<keyword evidence="7" id="KW-0539">Nucleus</keyword>
<keyword evidence="3" id="KW-0479">Metal-binding</keyword>
<keyword evidence="6" id="KW-0460">Magnesium</keyword>
<keyword evidence="5" id="KW-0269">Exonuclease</keyword>
<dbReference type="PANTHER" id="PTHR13620:SF109">
    <property type="entry name" value="3'-5' EXONUCLEASE"/>
    <property type="match status" value="1"/>
</dbReference>
<dbReference type="PANTHER" id="PTHR13620">
    <property type="entry name" value="3-5 EXONUCLEASE"/>
    <property type="match status" value="1"/>
</dbReference>
<name>A0ABM1Y5D9_AEDAL</name>
<dbReference type="CDD" id="cd06141">
    <property type="entry name" value="WRN_exo"/>
    <property type="match status" value="1"/>
</dbReference>
<reference evidence="14" key="1">
    <citation type="journal article" date="2015" name="Proc. Natl. Acad. Sci. U.S.A.">
        <title>Genome sequence of the Asian Tiger mosquito, Aedes albopictus, reveals insights into its biology, genetics, and evolution.</title>
        <authorList>
            <person name="Chen X.G."/>
            <person name="Jiang X."/>
            <person name="Gu J."/>
            <person name="Xu M."/>
            <person name="Wu Y."/>
            <person name="Deng Y."/>
            <person name="Zhang C."/>
            <person name="Bonizzoni M."/>
            <person name="Dermauw W."/>
            <person name="Vontas J."/>
            <person name="Armbruster P."/>
            <person name="Huang X."/>
            <person name="Yang Y."/>
            <person name="Zhang H."/>
            <person name="He W."/>
            <person name="Peng H."/>
            <person name="Liu Y."/>
            <person name="Wu K."/>
            <person name="Chen J."/>
            <person name="Lirakis M."/>
            <person name="Topalis P."/>
            <person name="Van Leeuwen T."/>
            <person name="Hall A.B."/>
            <person name="Jiang X."/>
            <person name="Thorpe C."/>
            <person name="Mueller R.L."/>
            <person name="Sun C."/>
            <person name="Waterhouse R.M."/>
            <person name="Yan G."/>
            <person name="Tu Z.J."/>
            <person name="Fang X."/>
            <person name="James A.A."/>
        </authorList>
    </citation>
    <scope>NUCLEOTIDE SEQUENCE [LARGE SCALE GENOMIC DNA]</scope>
    <source>
        <strain evidence="14">Foshan</strain>
    </source>
</reference>
<feature type="domain" description="3'-5' exonuclease" evidence="12">
    <location>
        <begin position="113"/>
        <end position="287"/>
    </location>
</feature>
<evidence type="ECO:0000256" key="10">
    <source>
        <dbReference type="ARBA" id="ARBA00042761"/>
    </source>
</evidence>
<comment type="function">
    <text evidence="11">Has exonuclease activity on both single-stranded and duplex templates bearing overhangs, but not blunt ended duplex DNA, and cleaves in a 3'-5' direction. Essential for the formation of DNA replication focal centers. Has an important role in maintaining genome stability.</text>
</comment>
<dbReference type="InterPro" id="IPR012337">
    <property type="entry name" value="RNaseH-like_sf"/>
</dbReference>
<comment type="subcellular location">
    <subcellularLocation>
        <location evidence="1">Nucleus</location>
    </subcellularLocation>
</comment>
<dbReference type="Gene3D" id="3.30.420.10">
    <property type="entry name" value="Ribonuclease H-like superfamily/Ribonuclease H"/>
    <property type="match status" value="1"/>
</dbReference>
<evidence type="ECO:0000256" key="11">
    <source>
        <dbReference type="ARBA" id="ARBA00045901"/>
    </source>
</evidence>
<keyword evidence="4" id="KW-0378">Hydrolase</keyword>
<keyword evidence="14" id="KW-1185">Reference proteome</keyword>
<evidence type="ECO:0000256" key="7">
    <source>
        <dbReference type="ARBA" id="ARBA00023242"/>
    </source>
</evidence>
<evidence type="ECO:0000313" key="13">
    <source>
        <dbReference type="EnsemblMetazoa" id="AALFPA23_005896.P7588"/>
    </source>
</evidence>
<accession>A0ABM1Y5D9</accession>
<dbReference type="RefSeq" id="XP_019530013.3">
    <property type="nucleotide sequence ID" value="XM_019674468.3"/>
</dbReference>
<evidence type="ECO:0000259" key="12">
    <source>
        <dbReference type="Pfam" id="PF01612"/>
    </source>
</evidence>
<organism evidence="13 14">
    <name type="scientific">Aedes albopictus</name>
    <name type="common">Asian tiger mosquito</name>
    <name type="synonym">Stegomyia albopicta</name>
    <dbReference type="NCBI Taxonomy" id="7160"/>
    <lineage>
        <taxon>Eukaryota</taxon>
        <taxon>Metazoa</taxon>
        <taxon>Ecdysozoa</taxon>
        <taxon>Arthropoda</taxon>
        <taxon>Hexapoda</taxon>
        <taxon>Insecta</taxon>
        <taxon>Pterygota</taxon>
        <taxon>Neoptera</taxon>
        <taxon>Endopterygota</taxon>
        <taxon>Diptera</taxon>
        <taxon>Nematocera</taxon>
        <taxon>Culicoidea</taxon>
        <taxon>Culicidae</taxon>
        <taxon>Culicinae</taxon>
        <taxon>Aedini</taxon>
        <taxon>Aedes</taxon>
        <taxon>Stegomyia</taxon>
    </lineage>
</organism>
<sequence length="309" mass="35776">MSKRSLPLWMRDAELSPAPGSKKRVLSESTINETVATAVILPAKDAQLELTEQKQQPDQEDTPRRRLRSNFKIADEIPKREPTVQLNIEDVPFIDYRGKIRYYTDMRDMAFACDQLVQWVEKRCAIEHPVVPIAFDLEWPFSFQTGPGRTALMQLCLETDVCYLFQLSCVKKLPAAVLQLLTHPRVQLHGVNVKNDFRKLARDFPEANADALIERCVDLGGWYNRIHGSCGVWSMERLVLQVCRLRVDKNKKVRMSKWHVLPLSDDQKMYAAVDVYIGQEIYLRLKDKERQLELEQQELNLALNPPQTE</sequence>
<evidence type="ECO:0000256" key="4">
    <source>
        <dbReference type="ARBA" id="ARBA00022801"/>
    </source>
</evidence>
<keyword evidence="2" id="KW-0540">Nuclease</keyword>
<dbReference type="Proteomes" id="UP000069940">
    <property type="component" value="Unassembled WGS sequence"/>
</dbReference>
<evidence type="ECO:0000256" key="5">
    <source>
        <dbReference type="ARBA" id="ARBA00022839"/>
    </source>
</evidence>
<evidence type="ECO:0000256" key="3">
    <source>
        <dbReference type="ARBA" id="ARBA00022723"/>
    </source>
</evidence>
<evidence type="ECO:0000256" key="8">
    <source>
        <dbReference type="ARBA" id="ARBA00037949"/>
    </source>
</evidence>
<evidence type="ECO:0000256" key="1">
    <source>
        <dbReference type="ARBA" id="ARBA00004123"/>
    </source>
</evidence>
<dbReference type="InterPro" id="IPR051132">
    <property type="entry name" value="3-5_Exonuclease_domain"/>
</dbReference>
<dbReference type="GeneID" id="109401872"/>
<comment type="similarity">
    <text evidence="8">Belongs to the WRNexo family.</text>
</comment>
<evidence type="ECO:0000313" key="14">
    <source>
        <dbReference type="Proteomes" id="UP000069940"/>
    </source>
</evidence>
<evidence type="ECO:0000256" key="6">
    <source>
        <dbReference type="ARBA" id="ARBA00022842"/>
    </source>
</evidence>
<dbReference type="InterPro" id="IPR036397">
    <property type="entry name" value="RNaseH_sf"/>
</dbReference>
<dbReference type="Pfam" id="PF01612">
    <property type="entry name" value="DNA_pol_A_exo1"/>
    <property type="match status" value="1"/>
</dbReference>